<proteinExistence type="predicted"/>
<gene>
    <name evidence="1" type="ORF">PXEA_LOCUS9507</name>
</gene>
<dbReference type="Proteomes" id="UP000784294">
    <property type="component" value="Unassembled WGS sequence"/>
</dbReference>
<evidence type="ECO:0000313" key="2">
    <source>
        <dbReference type="Proteomes" id="UP000784294"/>
    </source>
</evidence>
<keyword evidence="2" id="KW-1185">Reference proteome</keyword>
<protein>
    <submittedName>
        <fullName evidence="1">Uncharacterized protein</fullName>
    </submittedName>
</protein>
<accession>A0A3S5BSB3</accession>
<dbReference type="EMBL" id="CAAALY010027008">
    <property type="protein sequence ID" value="VEL16067.1"/>
    <property type="molecule type" value="Genomic_DNA"/>
</dbReference>
<comment type="caution">
    <text evidence="1">The sequence shown here is derived from an EMBL/GenBank/DDBJ whole genome shotgun (WGS) entry which is preliminary data.</text>
</comment>
<reference evidence="1" key="1">
    <citation type="submission" date="2018-11" db="EMBL/GenBank/DDBJ databases">
        <authorList>
            <consortium name="Pathogen Informatics"/>
        </authorList>
    </citation>
    <scope>NUCLEOTIDE SEQUENCE</scope>
</reference>
<name>A0A3S5BSB3_9PLAT</name>
<sequence>MSPPPVSRGVFLRPHAALSQLYHCDDRPSSHSLASLSISTYETRTPSLVSSDSTPSKLCEAVKTPTFDSFSVFQSLQRDPMLLPFILQPSTTAFTDGAGMTNFGPCQYAKPTDAMASCLQVVDELLVLPSSAKTLLPHAPMEGFGPAELHQTNDQASVSHRGSYEWPVTCHRIRSYKLSSANNVIASSKDS</sequence>
<dbReference type="AlphaFoldDB" id="A0A3S5BSB3"/>
<organism evidence="1 2">
    <name type="scientific">Protopolystoma xenopodis</name>
    <dbReference type="NCBI Taxonomy" id="117903"/>
    <lineage>
        <taxon>Eukaryota</taxon>
        <taxon>Metazoa</taxon>
        <taxon>Spiralia</taxon>
        <taxon>Lophotrochozoa</taxon>
        <taxon>Platyhelminthes</taxon>
        <taxon>Monogenea</taxon>
        <taxon>Polyopisthocotylea</taxon>
        <taxon>Polystomatidea</taxon>
        <taxon>Polystomatidae</taxon>
        <taxon>Protopolystoma</taxon>
    </lineage>
</organism>
<evidence type="ECO:0000313" key="1">
    <source>
        <dbReference type="EMBL" id="VEL16067.1"/>
    </source>
</evidence>